<organism evidence="3 4">
    <name type="scientific">Frankia torreyi</name>
    <dbReference type="NCBI Taxonomy" id="1856"/>
    <lineage>
        <taxon>Bacteria</taxon>
        <taxon>Bacillati</taxon>
        <taxon>Actinomycetota</taxon>
        <taxon>Actinomycetes</taxon>
        <taxon>Frankiales</taxon>
        <taxon>Frankiaceae</taxon>
        <taxon>Frankia</taxon>
    </lineage>
</organism>
<dbReference type="InterPro" id="IPR003346">
    <property type="entry name" value="Transposase_20"/>
</dbReference>
<dbReference type="EMBL" id="JYFN01000113">
    <property type="protein sequence ID" value="KJE19389.1"/>
    <property type="molecule type" value="Genomic_DNA"/>
</dbReference>
<evidence type="ECO:0000259" key="1">
    <source>
        <dbReference type="Pfam" id="PF01548"/>
    </source>
</evidence>
<reference evidence="4" key="1">
    <citation type="submission" date="2015-02" db="EMBL/GenBank/DDBJ databases">
        <title>Draft Genome of Frankia sp. CpI1-S.</title>
        <authorList>
            <person name="Oshone R.T."/>
            <person name="Ngom M."/>
            <person name="Ghodhbane-Gtari F."/>
            <person name="Gtari M."/>
            <person name="Morris K."/>
            <person name="Thomas K."/>
            <person name="Sen A."/>
            <person name="Tisa L.S."/>
        </authorList>
    </citation>
    <scope>NUCLEOTIDE SEQUENCE [LARGE SCALE GENOMIC DNA]</scope>
    <source>
        <strain evidence="4">CpI1-S</strain>
    </source>
</reference>
<reference evidence="3 4" key="2">
    <citation type="journal article" date="2016" name="Genome Announc.">
        <title>Permanent Draft Genome Sequences for Two Variants of Frankia sp. Strain CpI1, the First Frankia Strain Isolated from Root Nodules of Comptonia peregrina.</title>
        <authorList>
            <person name="Oshone R."/>
            <person name="Hurst S.G.IV."/>
            <person name="Abebe-Akele F."/>
            <person name="Simpson S."/>
            <person name="Morris K."/>
            <person name="Thomas W.K."/>
            <person name="Tisa L.S."/>
        </authorList>
    </citation>
    <scope>NUCLEOTIDE SEQUENCE [LARGE SCALE GENOMIC DNA]</scope>
    <source>
        <strain evidence="4">CpI1-S</strain>
    </source>
</reference>
<dbReference type="InterPro" id="IPR047650">
    <property type="entry name" value="Transpos_IS110"/>
</dbReference>
<dbReference type="GO" id="GO:0004803">
    <property type="term" value="F:transposase activity"/>
    <property type="evidence" value="ECO:0007669"/>
    <property type="project" value="InterPro"/>
</dbReference>
<dbReference type="NCBIfam" id="NF033542">
    <property type="entry name" value="transpos_IS110"/>
    <property type="match status" value="1"/>
</dbReference>
<feature type="domain" description="Transposase IS110-like N-terminal" evidence="1">
    <location>
        <begin position="9"/>
        <end position="155"/>
    </location>
</feature>
<keyword evidence="4" id="KW-1185">Reference proteome</keyword>
<accession>A0A0D8B639</accession>
<evidence type="ECO:0000313" key="4">
    <source>
        <dbReference type="Proteomes" id="UP000032545"/>
    </source>
</evidence>
<dbReference type="GO" id="GO:0003677">
    <property type="term" value="F:DNA binding"/>
    <property type="evidence" value="ECO:0007669"/>
    <property type="project" value="InterPro"/>
</dbReference>
<gene>
    <name evidence="3" type="ORF">FF36_06332</name>
</gene>
<protein>
    <submittedName>
        <fullName evidence="3">Transposase</fullName>
    </submittedName>
</protein>
<dbReference type="PATRIC" id="fig|1502723.3.peg.1020"/>
<feature type="domain" description="Transposase IS116/IS110/IS902 C-terminal" evidence="2">
    <location>
        <begin position="254"/>
        <end position="333"/>
    </location>
</feature>
<evidence type="ECO:0000259" key="2">
    <source>
        <dbReference type="Pfam" id="PF02371"/>
    </source>
</evidence>
<comment type="caution">
    <text evidence="3">The sequence shown here is derived from an EMBL/GenBank/DDBJ whole genome shotgun (WGS) entry which is preliminary data.</text>
</comment>
<dbReference type="PANTHER" id="PTHR33055:SF15">
    <property type="entry name" value="TRANSPOSASE-RELATED"/>
    <property type="match status" value="1"/>
</dbReference>
<dbReference type="Pfam" id="PF02371">
    <property type="entry name" value="Transposase_20"/>
    <property type="match status" value="1"/>
</dbReference>
<evidence type="ECO:0000313" key="3">
    <source>
        <dbReference type="EMBL" id="KJE19389.1"/>
    </source>
</evidence>
<dbReference type="PANTHER" id="PTHR33055">
    <property type="entry name" value="TRANSPOSASE FOR INSERTION SEQUENCE ELEMENT IS1111A"/>
    <property type="match status" value="1"/>
</dbReference>
<dbReference type="RefSeq" id="WP_044888717.1">
    <property type="nucleotide sequence ID" value="NZ_JYFN01000113.1"/>
</dbReference>
<dbReference type="GO" id="GO:0006313">
    <property type="term" value="P:DNA transposition"/>
    <property type="evidence" value="ECO:0007669"/>
    <property type="project" value="InterPro"/>
</dbReference>
<dbReference type="InterPro" id="IPR002525">
    <property type="entry name" value="Transp_IS110-like_N"/>
</dbReference>
<dbReference type="OrthoDB" id="9815354at2"/>
<sequence length="412" mass="45555">MQVLFPRCAGLDVHRDTVAAAVRIQTGSGKAVTEVRTFTTTGGSLGMLADWLTECRVTIVGMESTGVYWKPVFHMLEDRFECWLLNATHVRNVPGRKTDVADAAWISDLVAHGLVRASFVPPKPRRDLRDLTRARRIVVEEKTREVQRLEKLMQDAGVKLTSVASKLLGVSGRAILEKMIEGEGSLEYLADQARGRLRSKISQLQEALAGTFRSGHHGFLAAQLLARIDLCDEQIDELDHRIEVMIASFRQTVDRICTITGVGEVTATVLLAEVGLDMSRFPTAGHLASWAGICPGNNTSGGKRLSGRTRHGNKWLRTALTEAAHAAARSKDTYLASHHAQVRGRRGVLKAIGATRHDILIAYWHIIANNTVYQDLGGDWHARRRRDPERRRKNLVGEPEKLGYTVTVTPAA</sequence>
<proteinExistence type="predicted"/>
<dbReference type="Proteomes" id="UP000032545">
    <property type="component" value="Unassembled WGS sequence"/>
</dbReference>
<name>A0A0D8B639_9ACTN</name>
<dbReference type="AlphaFoldDB" id="A0A0D8B639"/>
<dbReference type="Pfam" id="PF01548">
    <property type="entry name" value="DEDD_Tnp_IS110"/>
    <property type="match status" value="1"/>
</dbReference>